<dbReference type="InterPro" id="IPR055414">
    <property type="entry name" value="LRR_R13L4/SHOC2-like"/>
</dbReference>
<dbReference type="AlphaFoldDB" id="A0AAU9PS72"/>
<dbReference type="GO" id="GO:0098542">
    <property type="term" value="P:defense response to other organism"/>
    <property type="evidence" value="ECO:0007669"/>
    <property type="project" value="TreeGrafter"/>
</dbReference>
<dbReference type="InterPro" id="IPR002182">
    <property type="entry name" value="NB-ARC"/>
</dbReference>
<keyword evidence="3" id="KW-0677">Repeat</keyword>
<dbReference type="PRINTS" id="PR00364">
    <property type="entry name" value="DISEASERSIST"/>
</dbReference>
<evidence type="ECO:0000256" key="4">
    <source>
        <dbReference type="ARBA" id="ARBA00022741"/>
    </source>
</evidence>
<evidence type="ECO:0000256" key="6">
    <source>
        <dbReference type="ARBA" id="ARBA00022840"/>
    </source>
</evidence>
<keyword evidence="6" id="KW-0067">ATP-binding</keyword>
<evidence type="ECO:0000313" key="11">
    <source>
        <dbReference type="EMBL" id="CAH1452496.1"/>
    </source>
</evidence>
<feature type="domain" description="NB-ARC" evidence="8">
    <location>
        <begin position="219"/>
        <end position="387"/>
    </location>
</feature>
<feature type="region of interest" description="Disordered" evidence="7">
    <location>
        <begin position="133"/>
        <end position="166"/>
    </location>
</feature>
<reference evidence="11 12" key="1">
    <citation type="submission" date="2022-01" db="EMBL/GenBank/DDBJ databases">
        <authorList>
            <person name="Xiong W."/>
            <person name="Schranz E."/>
        </authorList>
    </citation>
    <scope>NUCLEOTIDE SEQUENCE [LARGE SCALE GENOMIC DNA]</scope>
</reference>
<dbReference type="GO" id="GO:0005524">
    <property type="term" value="F:ATP binding"/>
    <property type="evidence" value="ECO:0007669"/>
    <property type="project" value="UniProtKB-KW"/>
</dbReference>
<evidence type="ECO:0000313" key="12">
    <source>
        <dbReference type="Proteomes" id="UP001157418"/>
    </source>
</evidence>
<dbReference type="Pfam" id="PF23598">
    <property type="entry name" value="LRR_14"/>
    <property type="match status" value="1"/>
</dbReference>
<dbReference type="SUPFAM" id="SSF52058">
    <property type="entry name" value="L domain-like"/>
    <property type="match status" value="1"/>
</dbReference>
<dbReference type="InterPro" id="IPR036388">
    <property type="entry name" value="WH-like_DNA-bd_sf"/>
</dbReference>
<dbReference type="Proteomes" id="UP001157418">
    <property type="component" value="Unassembled WGS sequence"/>
</dbReference>
<proteinExistence type="inferred from homology"/>
<keyword evidence="4" id="KW-0547">Nucleotide-binding</keyword>
<dbReference type="GO" id="GO:0043531">
    <property type="term" value="F:ADP binding"/>
    <property type="evidence" value="ECO:0007669"/>
    <property type="project" value="InterPro"/>
</dbReference>
<feature type="domain" description="Disease resistance R13L4/SHOC-2-like LRR" evidence="10">
    <location>
        <begin position="663"/>
        <end position="944"/>
    </location>
</feature>
<dbReference type="Pfam" id="PF23559">
    <property type="entry name" value="WHD_DRP"/>
    <property type="match status" value="1"/>
</dbReference>
<accession>A0AAU9PS72</accession>
<dbReference type="InterPro" id="IPR058922">
    <property type="entry name" value="WHD_DRP"/>
</dbReference>
<evidence type="ECO:0008006" key="13">
    <source>
        <dbReference type="Google" id="ProtNLM"/>
    </source>
</evidence>
<evidence type="ECO:0000256" key="3">
    <source>
        <dbReference type="ARBA" id="ARBA00022737"/>
    </source>
</evidence>
<dbReference type="InterPro" id="IPR044974">
    <property type="entry name" value="Disease_R_plants"/>
</dbReference>
<comment type="similarity">
    <text evidence="1">Belongs to the disease resistance NB-LRR family.</text>
</comment>
<feature type="compositionally biased region" description="Basic and acidic residues" evidence="7">
    <location>
        <begin position="133"/>
        <end position="148"/>
    </location>
</feature>
<feature type="compositionally biased region" description="Polar residues" evidence="7">
    <location>
        <begin position="152"/>
        <end position="166"/>
    </location>
</feature>
<evidence type="ECO:0000256" key="2">
    <source>
        <dbReference type="ARBA" id="ARBA00022614"/>
    </source>
</evidence>
<evidence type="ECO:0000256" key="7">
    <source>
        <dbReference type="SAM" id="MobiDB-lite"/>
    </source>
</evidence>
<evidence type="ECO:0000259" key="9">
    <source>
        <dbReference type="Pfam" id="PF23559"/>
    </source>
</evidence>
<dbReference type="Pfam" id="PF00931">
    <property type="entry name" value="NB-ARC"/>
    <property type="match status" value="1"/>
</dbReference>
<dbReference type="FunFam" id="1.10.10.10:FF:000322">
    <property type="entry name" value="Probable disease resistance protein At1g63360"/>
    <property type="match status" value="1"/>
</dbReference>
<evidence type="ECO:0000259" key="8">
    <source>
        <dbReference type="Pfam" id="PF00931"/>
    </source>
</evidence>
<dbReference type="PANTHER" id="PTHR23155:SF955">
    <property type="entry name" value="AAA+ ATPASE DOMAIN-CONTAINING PROTEIN"/>
    <property type="match status" value="1"/>
</dbReference>
<evidence type="ECO:0000259" key="10">
    <source>
        <dbReference type="Pfam" id="PF23598"/>
    </source>
</evidence>
<dbReference type="InterPro" id="IPR032675">
    <property type="entry name" value="LRR_dom_sf"/>
</dbReference>
<dbReference type="Gene3D" id="3.80.10.10">
    <property type="entry name" value="Ribonuclease Inhibitor"/>
    <property type="match status" value="1"/>
</dbReference>
<feature type="domain" description="Disease resistance protein winged helix" evidence="9">
    <location>
        <begin position="461"/>
        <end position="531"/>
    </location>
</feature>
<dbReference type="PANTHER" id="PTHR23155">
    <property type="entry name" value="DISEASE RESISTANCE PROTEIN RP"/>
    <property type="match status" value="1"/>
</dbReference>
<evidence type="ECO:0000256" key="5">
    <source>
        <dbReference type="ARBA" id="ARBA00022821"/>
    </source>
</evidence>
<name>A0AAU9PS72_9ASTR</name>
<gene>
    <name evidence="11" type="ORF">LVIROSA_LOCUS37792</name>
</gene>
<dbReference type="SUPFAM" id="SSF52540">
    <property type="entry name" value="P-loop containing nucleoside triphosphate hydrolases"/>
    <property type="match status" value="1"/>
</dbReference>
<keyword evidence="2" id="KW-0433">Leucine-rich repeat</keyword>
<evidence type="ECO:0000256" key="1">
    <source>
        <dbReference type="ARBA" id="ARBA00008894"/>
    </source>
</evidence>
<comment type="caution">
    <text evidence="11">The sequence shown here is derived from an EMBL/GenBank/DDBJ whole genome shotgun (WGS) entry which is preliminary data.</text>
</comment>
<organism evidence="11 12">
    <name type="scientific">Lactuca virosa</name>
    <dbReference type="NCBI Taxonomy" id="75947"/>
    <lineage>
        <taxon>Eukaryota</taxon>
        <taxon>Viridiplantae</taxon>
        <taxon>Streptophyta</taxon>
        <taxon>Embryophyta</taxon>
        <taxon>Tracheophyta</taxon>
        <taxon>Spermatophyta</taxon>
        <taxon>Magnoliopsida</taxon>
        <taxon>eudicotyledons</taxon>
        <taxon>Gunneridae</taxon>
        <taxon>Pentapetalae</taxon>
        <taxon>asterids</taxon>
        <taxon>campanulids</taxon>
        <taxon>Asterales</taxon>
        <taxon>Asteraceae</taxon>
        <taxon>Cichorioideae</taxon>
        <taxon>Cichorieae</taxon>
        <taxon>Lactucinae</taxon>
        <taxon>Lactuca</taxon>
    </lineage>
</organism>
<dbReference type="Gene3D" id="1.10.10.10">
    <property type="entry name" value="Winged helix-like DNA-binding domain superfamily/Winged helix DNA-binding domain"/>
    <property type="match status" value="1"/>
</dbReference>
<keyword evidence="5" id="KW-0611">Plant defense</keyword>
<protein>
    <recommendedName>
        <fullName evidence="13">NB-ARC domain-containing protein</fullName>
    </recommendedName>
</protein>
<dbReference type="InterPro" id="IPR027417">
    <property type="entry name" value="P-loop_NTPase"/>
</dbReference>
<keyword evidence="12" id="KW-1185">Reference proteome</keyword>
<sequence length="1059" mass="122695">MVVEAVVSVVLQKLTDMLKGHSQTQNKVIVYDVQEIIKSLNSLRKLMISTMKINQQPEEYLDAVYNIEDGIEKFTLIVACRRDVFGFLTNHIFFFNNLKSCYNIHQKVKKITTQLMYLRDHQPHLRTPIKEVSNEEKDDKETVGENHRTVKNHTPAQGSSYTSETQETNHVGYMDELSFSYSCNEEEIQIVGVKERFQQRRRISSFSYKEEDLGIFGLKEDVDTLVDHLTNNSTEHVVSIIGQRGIGKTTLARIIYKNKDIKRHFQFCAWVSVLEKYSTKDILLNLFKATQSITDQPINMDDEKAVKLKLSSYLKNKRYLVIFDGLSTCNNLEVLKETLPDEKNGSKLLLTCLQTMETPQMKIVSHRMMPLTEDDSWNMFRKKIGKEQTWALVPEKSKLAILQSCKGLPRNIVLLAGFFSMKDPSSWSQVFCCEQNSVDILSLCFNDLSDHLKVCLLYSVLFPKGFDIQVRRLLRLWLAEGFVKQNSTKVFPEDIAETYFEELVNRNMIQISKLRSDNSPRRCRVVGVLHDYLFPKAQETNLFHNYRKLVNSERVDFPNVRRIVEYDSPEREQGNDRREIIGKENVAYSSSSNYFSSFTSNENKTGNQYVIEMSSPSSPQKSQPKSSLFNPSHLRSYTSFNHQKTDYMHAQRIGNLLGHIISEGFGLLRVLDLEGVYKPILPENLGNLCNLRYLGLRSTYLDTLPSSVGELTHLETLDLKHTCIDELPCSIWRLKKLYHLNLNEMCLNMHPKYSSLRLWTLWGLSLDEKVPIKDGLDRLNDLRELGITFQLSSNQDDLMEWISKLTELRSLRLRSKDSLGRPSKLMFKSMSDLGQLSHLNLLGNLEKLPDLNEFPPTLKVLTLSISLLKQDPMQTLGQLPCLTVLRLLGQSYIGKEMVSHKGGFSKLRVLKMWMLKELESWFVEEGSMQSLKHLDIRCCDKLRNIPTRLLQQQQLEHLVLTGMPHIFTTEVERMKSDHTSITINNWKFAPLPWEQDDSTLFPYFFHRCIISSFSISNISFHTPLIFVSLVFFCLKHKLNSLIFIFAYLRLHDRRTNQLP</sequence>
<dbReference type="Gene3D" id="3.40.50.300">
    <property type="entry name" value="P-loop containing nucleotide triphosphate hydrolases"/>
    <property type="match status" value="1"/>
</dbReference>
<dbReference type="EMBL" id="CAKMRJ010005745">
    <property type="protein sequence ID" value="CAH1452496.1"/>
    <property type="molecule type" value="Genomic_DNA"/>
</dbReference>